<name>A0A1H9D741_9GAMM</name>
<dbReference type="STRING" id="355243.SAMN03080615_00383"/>
<gene>
    <name evidence="2" type="ORF">SAMN03080615_00383</name>
</gene>
<keyword evidence="3" id="KW-1185">Reference proteome</keyword>
<dbReference type="EMBL" id="FOGB01000001">
    <property type="protein sequence ID" value="SEQ09296.1"/>
    <property type="molecule type" value="Genomic_DNA"/>
</dbReference>
<dbReference type="Proteomes" id="UP000198749">
    <property type="component" value="Unassembled WGS sequence"/>
</dbReference>
<dbReference type="OrthoDB" id="6955242at2"/>
<dbReference type="Pfam" id="PF22289">
    <property type="entry name" value="DmmA-like_C"/>
    <property type="match status" value="1"/>
</dbReference>
<organism evidence="2 3">
    <name type="scientific">Amphritea atlantica</name>
    <dbReference type="NCBI Taxonomy" id="355243"/>
    <lineage>
        <taxon>Bacteria</taxon>
        <taxon>Pseudomonadati</taxon>
        <taxon>Pseudomonadota</taxon>
        <taxon>Gammaproteobacteria</taxon>
        <taxon>Oceanospirillales</taxon>
        <taxon>Oceanospirillaceae</taxon>
        <taxon>Amphritea</taxon>
    </lineage>
</organism>
<feature type="domain" description="Dimethylamine monooxygenase subunit DmmA-like C-terminal" evidence="1">
    <location>
        <begin position="114"/>
        <end position="155"/>
    </location>
</feature>
<evidence type="ECO:0000259" key="1">
    <source>
        <dbReference type="Pfam" id="PF22289"/>
    </source>
</evidence>
<evidence type="ECO:0000313" key="3">
    <source>
        <dbReference type="Proteomes" id="UP000198749"/>
    </source>
</evidence>
<dbReference type="NCBIfam" id="NF041259">
    <property type="entry name" value="mono_DmmA_fam"/>
    <property type="match status" value="1"/>
</dbReference>
<accession>A0A1H9D741</accession>
<dbReference type="RefSeq" id="WP_091353189.1">
    <property type="nucleotide sequence ID" value="NZ_AP025284.1"/>
</dbReference>
<dbReference type="InterPro" id="IPR048037">
    <property type="entry name" value="DmmA-like_C"/>
</dbReference>
<dbReference type="AlphaFoldDB" id="A0A1H9D741"/>
<protein>
    <recommendedName>
        <fullName evidence="1">Dimethylamine monooxygenase subunit DmmA-like C-terminal domain-containing protein</fullName>
    </recommendedName>
</protein>
<reference evidence="3" key="1">
    <citation type="submission" date="2016-10" db="EMBL/GenBank/DDBJ databases">
        <authorList>
            <person name="Varghese N."/>
            <person name="Submissions S."/>
        </authorList>
    </citation>
    <scope>NUCLEOTIDE SEQUENCE [LARGE SCALE GENOMIC DNA]</scope>
    <source>
        <strain evidence="3">DSM 18887</strain>
    </source>
</reference>
<evidence type="ECO:0000313" key="2">
    <source>
        <dbReference type="EMBL" id="SEQ09296.1"/>
    </source>
</evidence>
<sequence>MQTEQLNGVVSKPAYSPVELNPKSSFHLFIAEQAVTGEMQSLFDGCGVDKESAVYSDASDSRLLESLAAMPLTGTLYLAGSEPFIWRVASHARQAGLRPDQIRMMVPVSRERHLFCCHCYQITEGVTYSPFICSGCGLSLEVTDHFARLHSAYFGYQANAEDSSDMPEKREVG</sequence>
<proteinExistence type="predicted"/>